<dbReference type="Proteomes" id="UP001151532">
    <property type="component" value="Chromosome 12"/>
</dbReference>
<sequence>MQRSWPPTGRKGVKPLGVLEVDSTAKRGLLWWWPICGVNEEEGGRWWLHVDGAAKGEREGRSSVQ</sequence>
<proteinExistence type="predicted"/>
<comment type="caution">
    <text evidence="1">The sequence shown here is derived from an EMBL/GenBank/DDBJ whole genome shotgun (WGS) entry which is preliminary data.</text>
</comment>
<accession>A0A9Q0ZWA4</accession>
<dbReference type="EMBL" id="JAPFFK010000008">
    <property type="protein sequence ID" value="KAJ6749278.1"/>
    <property type="molecule type" value="Genomic_DNA"/>
</dbReference>
<evidence type="ECO:0000313" key="2">
    <source>
        <dbReference type="Proteomes" id="UP001151532"/>
    </source>
</evidence>
<dbReference type="AlphaFoldDB" id="A0A9Q0ZWA4"/>
<reference evidence="1" key="2">
    <citation type="journal article" date="2023" name="Int. J. Mol. Sci.">
        <title>De Novo Assembly and Annotation of 11 Diverse Shrub Willow (Salix) Genomes Reveals Novel Gene Organization in Sex-Linked Regions.</title>
        <authorList>
            <person name="Hyden B."/>
            <person name="Feng K."/>
            <person name="Yates T.B."/>
            <person name="Jawdy S."/>
            <person name="Cereghino C."/>
            <person name="Smart L.B."/>
            <person name="Muchero W."/>
        </authorList>
    </citation>
    <scope>NUCLEOTIDE SEQUENCE</scope>
    <source>
        <tissue evidence="1">Shoot tip</tissue>
    </source>
</reference>
<reference evidence="1" key="1">
    <citation type="submission" date="2022-11" db="EMBL/GenBank/DDBJ databases">
        <authorList>
            <person name="Hyden B.L."/>
            <person name="Feng K."/>
            <person name="Yates T."/>
            <person name="Jawdy S."/>
            <person name="Smart L.B."/>
            <person name="Muchero W."/>
        </authorList>
    </citation>
    <scope>NUCLEOTIDE SEQUENCE</scope>
    <source>
        <tissue evidence="1">Shoot tip</tissue>
    </source>
</reference>
<evidence type="ECO:0000313" key="1">
    <source>
        <dbReference type="EMBL" id="KAJ6749278.1"/>
    </source>
</evidence>
<name>A0A9Q0ZWA4_SALPP</name>
<protein>
    <submittedName>
        <fullName evidence="1">Uncharacterized protein</fullName>
    </submittedName>
</protein>
<organism evidence="1 2">
    <name type="scientific">Salix purpurea</name>
    <name type="common">Purple osier willow</name>
    <dbReference type="NCBI Taxonomy" id="77065"/>
    <lineage>
        <taxon>Eukaryota</taxon>
        <taxon>Viridiplantae</taxon>
        <taxon>Streptophyta</taxon>
        <taxon>Embryophyta</taxon>
        <taxon>Tracheophyta</taxon>
        <taxon>Spermatophyta</taxon>
        <taxon>Magnoliopsida</taxon>
        <taxon>eudicotyledons</taxon>
        <taxon>Gunneridae</taxon>
        <taxon>Pentapetalae</taxon>
        <taxon>rosids</taxon>
        <taxon>fabids</taxon>
        <taxon>Malpighiales</taxon>
        <taxon>Salicaceae</taxon>
        <taxon>Saliceae</taxon>
        <taxon>Salix</taxon>
    </lineage>
</organism>
<feature type="non-terminal residue" evidence="1">
    <location>
        <position position="65"/>
    </location>
</feature>
<keyword evidence="2" id="KW-1185">Reference proteome</keyword>
<gene>
    <name evidence="1" type="ORF">OIU79_030220</name>
</gene>